<comment type="similarity">
    <text evidence="1">Belongs to the membrane fusion protein (MFP) (TC 8.A.1) family.</text>
</comment>
<dbReference type="InterPro" id="IPR006143">
    <property type="entry name" value="RND_pump_MFP"/>
</dbReference>
<dbReference type="InterPro" id="IPR058792">
    <property type="entry name" value="Beta-barrel_RND_2"/>
</dbReference>
<feature type="domain" description="YknX-like C-terminal permuted SH3-like" evidence="3">
    <location>
        <begin position="284"/>
        <end position="351"/>
    </location>
</feature>
<dbReference type="InterPro" id="IPR058637">
    <property type="entry name" value="YknX-like_C"/>
</dbReference>
<accession>A0ABX1X0T2</accession>
<feature type="domain" description="CusB-like beta-barrel" evidence="2">
    <location>
        <begin position="206"/>
        <end position="277"/>
    </location>
</feature>
<evidence type="ECO:0000259" key="2">
    <source>
        <dbReference type="Pfam" id="PF25954"/>
    </source>
</evidence>
<evidence type="ECO:0000259" key="3">
    <source>
        <dbReference type="Pfam" id="PF25989"/>
    </source>
</evidence>
<dbReference type="EMBL" id="RZNH01000049">
    <property type="protein sequence ID" value="NOU62021.1"/>
    <property type="molecule type" value="Genomic_DNA"/>
</dbReference>
<dbReference type="Pfam" id="PF25989">
    <property type="entry name" value="YknX_C"/>
    <property type="match status" value="1"/>
</dbReference>
<name>A0ABX1X0T2_9BACT</name>
<dbReference type="Gene3D" id="2.40.30.170">
    <property type="match status" value="1"/>
</dbReference>
<dbReference type="PANTHER" id="PTHR30469">
    <property type="entry name" value="MULTIDRUG RESISTANCE PROTEIN MDTA"/>
    <property type="match status" value="1"/>
</dbReference>
<sequence length="353" mass="39280">MKHISFLIIGIIICLNACTLGHGKSAEEAGKASTTVERNHVKTISLRYDSFQQEIISNGKLCAMRKADMPFNISGKLKEIPVKNGSFVNKGELIAGIDDFTLHNQFEKSKQAVAKARLEMENILIGQGYDGKDTTNIPGRILNIARLKSGLNDALIDYKKAQYDLESRQLKAPFSGVISNLSAKLYQQVEPGKTFCTLINTKSFEVEFTIMESEIDQLYVNQQVSVQPFAFHEESYKGKLSQINPLVDENGLIKVKAVIQNTGGKLMEGMNVKVMIERTVKSQLVIPKSALLLRQNKQVVFTYKEGKALWNYVKTGFENSDSYTILEGLSEGDEVIVEGSLNLAHESKVEVVH</sequence>
<dbReference type="NCBIfam" id="TIGR01730">
    <property type="entry name" value="RND_mfp"/>
    <property type="match status" value="1"/>
</dbReference>
<evidence type="ECO:0000313" key="4">
    <source>
        <dbReference type="EMBL" id="NOU62021.1"/>
    </source>
</evidence>
<dbReference type="Gene3D" id="2.40.420.20">
    <property type="match status" value="1"/>
</dbReference>
<dbReference type="Proteomes" id="UP000732105">
    <property type="component" value="Unassembled WGS sequence"/>
</dbReference>
<keyword evidence="5" id="KW-1185">Reference proteome</keyword>
<reference evidence="4 5" key="1">
    <citation type="submission" date="2018-12" db="EMBL/GenBank/DDBJ databases">
        <title>Marinifilum JC070 sp. nov., a marine bacterium isolated from Yongle Blue Hole in the South China Sea.</title>
        <authorList>
            <person name="Fu T."/>
        </authorList>
    </citation>
    <scope>NUCLEOTIDE SEQUENCE [LARGE SCALE GENOMIC DNA]</scope>
    <source>
        <strain evidence="4 5">JC070</strain>
    </source>
</reference>
<gene>
    <name evidence="4" type="ORF">ELS83_19660</name>
</gene>
<dbReference type="Pfam" id="PF25954">
    <property type="entry name" value="Beta-barrel_RND_2"/>
    <property type="match status" value="1"/>
</dbReference>
<evidence type="ECO:0000313" key="5">
    <source>
        <dbReference type="Proteomes" id="UP000732105"/>
    </source>
</evidence>
<protein>
    <submittedName>
        <fullName evidence="4">Efflux RND transporter periplasmic adaptor subunit</fullName>
    </submittedName>
</protein>
<dbReference type="Gene3D" id="2.40.50.100">
    <property type="match status" value="1"/>
</dbReference>
<dbReference type="SUPFAM" id="SSF111369">
    <property type="entry name" value="HlyD-like secretion proteins"/>
    <property type="match status" value="1"/>
</dbReference>
<comment type="caution">
    <text evidence="4">The sequence shown here is derived from an EMBL/GenBank/DDBJ whole genome shotgun (WGS) entry which is preliminary data.</text>
</comment>
<dbReference type="RefSeq" id="WP_171597282.1">
    <property type="nucleotide sequence ID" value="NZ_RZNH01000049.1"/>
</dbReference>
<proteinExistence type="inferred from homology"/>
<organism evidence="4 5">
    <name type="scientific">Marinifilum caeruleilacunae</name>
    <dbReference type="NCBI Taxonomy" id="2499076"/>
    <lineage>
        <taxon>Bacteria</taxon>
        <taxon>Pseudomonadati</taxon>
        <taxon>Bacteroidota</taxon>
        <taxon>Bacteroidia</taxon>
        <taxon>Marinilabiliales</taxon>
        <taxon>Marinifilaceae</taxon>
    </lineage>
</organism>
<evidence type="ECO:0000256" key="1">
    <source>
        <dbReference type="ARBA" id="ARBA00009477"/>
    </source>
</evidence>